<reference evidence="2" key="2">
    <citation type="submission" date="2021-09" db="EMBL/GenBank/DDBJ databases">
        <authorList>
            <person name="Jia N."/>
            <person name="Wang J."/>
            <person name="Shi W."/>
            <person name="Du L."/>
            <person name="Sun Y."/>
            <person name="Zhan W."/>
            <person name="Jiang J."/>
            <person name="Wang Q."/>
            <person name="Zhang B."/>
            <person name="Ji P."/>
            <person name="Sakyi L.B."/>
            <person name="Cui X."/>
            <person name="Yuan T."/>
            <person name="Jiang B."/>
            <person name="Yang W."/>
            <person name="Lam T.T.-Y."/>
            <person name="Chang Q."/>
            <person name="Ding S."/>
            <person name="Wang X."/>
            <person name="Zhu J."/>
            <person name="Ruan X."/>
            <person name="Zhao L."/>
            <person name="Wei J."/>
            <person name="Que T."/>
            <person name="Du C."/>
            <person name="Cheng J."/>
            <person name="Dai P."/>
            <person name="Han X."/>
            <person name="Huang E."/>
            <person name="Gao Y."/>
            <person name="Liu J."/>
            <person name="Shao H."/>
            <person name="Ye R."/>
            <person name="Li L."/>
            <person name="Wei W."/>
            <person name="Wang X."/>
            <person name="Wang C."/>
            <person name="Huo Q."/>
            <person name="Li W."/>
            <person name="Guo W."/>
            <person name="Chen H."/>
            <person name="Chen S."/>
            <person name="Zhou L."/>
            <person name="Zhou L."/>
            <person name="Ni X."/>
            <person name="Tian J."/>
            <person name="Zhou Y."/>
            <person name="Sheng Y."/>
            <person name="Liu T."/>
            <person name="Pan Y."/>
            <person name="Xia L."/>
            <person name="Li J."/>
            <person name="Zhao F."/>
            <person name="Cao W."/>
        </authorList>
    </citation>
    <scope>NUCLEOTIDE SEQUENCE</scope>
    <source>
        <strain evidence="2">Rmic-2018</strain>
        <tissue evidence="2">Larvae</tissue>
    </source>
</reference>
<dbReference type="AlphaFoldDB" id="A0A9J6DGK5"/>
<dbReference type="EMBL" id="JABSTU010000009">
    <property type="protein sequence ID" value="KAH8021332.1"/>
    <property type="molecule type" value="Genomic_DNA"/>
</dbReference>
<evidence type="ECO:0000256" key="1">
    <source>
        <dbReference type="SAM" id="MobiDB-lite"/>
    </source>
</evidence>
<organism evidence="2 3">
    <name type="scientific">Rhipicephalus microplus</name>
    <name type="common">Cattle tick</name>
    <name type="synonym">Boophilus microplus</name>
    <dbReference type="NCBI Taxonomy" id="6941"/>
    <lineage>
        <taxon>Eukaryota</taxon>
        <taxon>Metazoa</taxon>
        <taxon>Ecdysozoa</taxon>
        <taxon>Arthropoda</taxon>
        <taxon>Chelicerata</taxon>
        <taxon>Arachnida</taxon>
        <taxon>Acari</taxon>
        <taxon>Parasitiformes</taxon>
        <taxon>Ixodida</taxon>
        <taxon>Ixodoidea</taxon>
        <taxon>Ixodidae</taxon>
        <taxon>Rhipicephalinae</taxon>
        <taxon>Rhipicephalus</taxon>
        <taxon>Boophilus</taxon>
    </lineage>
</organism>
<dbReference type="Proteomes" id="UP000821866">
    <property type="component" value="Chromosome 7"/>
</dbReference>
<accession>A0A9J6DGK5</accession>
<gene>
    <name evidence="2" type="ORF">HPB51_015322</name>
</gene>
<proteinExistence type="predicted"/>
<protein>
    <submittedName>
        <fullName evidence="2">Uncharacterized protein</fullName>
    </submittedName>
</protein>
<feature type="compositionally biased region" description="Basic and acidic residues" evidence="1">
    <location>
        <begin position="236"/>
        <end position="248"/>
    </location>
</feature>
<evidence type="ECO:0000313" key="3">
    <source>
        <dbReference type="Proteomes" id="UP000821866"/>
    </source>
</evidence>
<feature type="region of interest" description="Disordered" evidence="1">
    <location>
        <begin position="1"/>
        <end position="26"/>
    </location>
</feature>
<keyword evidence="3" id="KW-1185">Reference proteome</keyword>
<sequence>MVQARSDSKRTALGTRPHSLSPTSYTHIHNDMYETAEKPARVYTCGYGELARSCSCCARDTDKRSLQESSAGKLIPLVWCSFGRIVSDPFERAATGCCQGTTTARLYILDNSNTRRKLKPITNGLAAGRHTTHAARRVALEEACLRAHSASAAACQKDATFADPENYNRPVPVYICVHVIFTAGNWTLRGLGGGARMGHILPARREEEHRLFDGALCLVAPSCFSYTPGVDGARVEPRSRNASCRDEGAPVETPAGGGDEPARRKIGSNLRSSPCLAALSSSSCASPTLALLCAHFRGPFRHSRPTSCEA</sequence>
<comment type="caution">
    <text evidence="2">The sequence shown here is derived from an EMBL/GenBank/DDBJ whole genome shotgun (WGS) entry which is preliminary data.</text>
</comment>
<reference evidence="2" key="1">
    <citation type="journal article" date="2020" name="Cell">
        <title>Large-Scale Comparative Analyses of Tick Genomes Elucidate Their Genetic Diversity and Vector Capacities.</title>
        <authorList>
            <consortium name="Tick Genome and Microbiome Consortium (TIGMIC)"/>
            <person name="Jia N."/>
            <person name="Wang J."/>
            <person name="Shi W."/>
            <person name="Du L."/>
            <person name="Sun Y."/>
            <person name="Zhan W."/>
            <person name="Jiang J.F."/>
            <person name="Wang Q."/>
            <person name="Zhang B."/>
            <person name="Ji P."/>
            <person name="Bell-Sakyi L."/>
            <person name="Cui X.M."/>
            <person name="Yuan T.T."/>
            <person name="Jiang B.G."/>
            <person name="Yang W.F."/>
            <person name="Lam T.T."/>
            <person name="Chang Q.C."/>
            <person name="Ding S.J."/>
            <person name="Wang X.J."/>
            <person name="Zhu J.G."/>
            <person name="Ruan X.D."/>
            <person name="Zhao L."/>
            <person name="Wei J.T."/>
            <person name="Ye R.Z."/>
            <person name="Que T.C."/>
            <person name="Du C.H."/>
            <person name="Zhou Y.H."/>
            <person name="Cheng J.X."/>
            <person name="Dai P.F."/>
            <person name="Guo W.B."/>
            <person name="Han X.H."/>
            <person name="Huang E.J."/>
            <person name="Li L.F."/>
            <person name="Wei W."/>
            <person name="Gao Y.C."/>
            <person name="Liu J.Z."/>
            <person name="Shao H.Z."/>
            <person name="Wang X."/>
            <person name="Wang C.C."/>
            <person name="Yang T.C."/>
            <person name="Huo Q.B."/>
            <person name="Li W."/>
            <person name="Chen H.Y."/>
            <person name="Chen S.E."/>
            <person name="Zhou L.G."/>
            <person name="Ni X.B."/>
            <person name="Tian J.H."/>
            <person name="Sheng Y."/>
            <person name="Liu T."/>
            <person name="Pan Y.S."/>
            <person name="Xia L.Y."/>
            <person name="Li J."/>
            <person name="Zhao F."/>
            <person name="Cao W.C."/>
        </authorList>
    </citation>
    <scope>NUCLEOTIDE SEQUENCE</scope>
    <source>
        <strain evidence="2">Rmic-2018</strain>
    </source>
</reference>
<feature type="region of interest" description="Disordered" evidence="1">
    <location>
        <begin position="236"/>
        <end position="264"/>
    </location>
</feature>
<evidence type="ECO:0000313" key="2">
    <source>
        <dbReference type="EMBL" id="KAH8021332.1"/>
    </source>
</evidence>
<feature type="compositionally biased region" description="Basic and acidic residues" evidence="1">
    <location>
        <begin position="1"/>
        <end position="10"/>
    </location>
</feature>
<name>A0A9J6DGK5_RHIMP</name>